<protein>
    <submittedName>
        <fullName evidence="2">Uncharacterized protein</fullName>
    </submittedName>
</protein>
<dbReference type="AlphaFoldDB" id="Q6ZCF5"/>
<evidence type="ECO:0000313" key="1">
    <source>
        <dbReference type="EMBL" id="BAD02999.1"/>
    </source>
</evidence>
<evidence type="ECO:0000313" key="2">
    <source>
        <dbReference type="EMBL" id="BAD05317.1"/>
    </source>
</evidence>
<dbReference type="Proteomes" id="UP000000763">
    <property type="component" value="Chromosome 8"/>
</dbReference>
<dbReference type="EMBL" id="AP003858">
    <property type="protein sequence ID" value="BAD02999.1"/>
    <property type="molecule type" value="Genomic_DNA"/>
</dbReference>
<organism evidence="2 3">
    <name type="scientific">Oryza sativa subsp. japonica</name>
    <name type="common">Rice</name>
    <dbReference type="NCBI Taxonomy" id="39947"/>
    <lineage>
        <taxon>Eukaryota</taxon>
        <taxon>Viridiplantae</taxon>
        <taxon>Streptophyta</taxon>
        <taxon>Embryophyta</taxon>
        <taxon>Tracheophyta</taxon>
        <taxon>Spermatophyta</taxon>
        <taxon>Magnoliopsida</taxon>
        <taxon>Liliopsida</taxon>
        <taxon>Poales</taxon>
        <taxon>Poaceae</taxon>
        <taxon>BOP clade</taxon>
        <taxon>Oryzoideae</taxon>
        <taxon>Oryzeae</taxon>
        <taxon>Oryzinae</taxon>
        <taxon>Oryza</taxon>
        <taxon>Oryza sativa</taxon>
    </lineage>
</organism>
<dbReference type="EMBL" id="AP004565">
    <property type="protein sequence ID" value="BAD05317.1"/>
    <property type="molecule type" value="Genomic_DNA"/>
</dbReference>
<accession>Q6ZCF5</accession>
<sequence length="63" mass="7048">MRRMRGTDFYIQFGARATEEGDQERALLHEFTGREKDGGGRRWKTLLASGPHGGRILVGAWSG</sequence>
<evidence type="ECO:0000313" key="3">
    <source>
        <dbReference type="Proteomes" id="UP000000763"/>
    </source>
</evidence>
<reference evidence="3" key="3">
    <citation type="journal article" date="2005" name="Nature">
        <title>The map-based sequence of the rice genome.</title>
        <authorList>
            <consortium name="International rice genome sequencing project (IRGSP)"/>
            <person name="Matsumoto T."/>
            <person name="Wu J."/>
            <person name="Kanamori H."/>
            <person name="Katayose Y."/>
            <person name="Fujisawa M."/>
            <person name="Namiki N."/>
            <person name="Mizuno H."/>
            <person name="Yamamoto K."/>
            <person name="Antonio B.A."/>
            <person name="Baba T."/>
            <person name="Sakata K."/>
            <person name="Nagamura Y."/>
            <person name="Aoki H."/>
            <person name="Arikawa K."/>
            <person name="Arita K."/>
            <person name="Bito T."/>
            <person name="Chiden Y."/>
            <person name="Fujitsuka N."/>
            <person name="Fukunaka R."/>
            <person name="Hamada M."/>
            <person name="Harada C."/>
            <person name="Hayashi A."/>
            <person name="Hijishita S."/>
            <person name="Honda M."/>
            <person name="Hosokawa S."/>
            <person name="Ichikawa Y."/>
            <person name="Idonuma A."/>
            <person name="Iijima M."/>
            <person name="Ikeda M."/>
            <person name="Ikeno M."/>
            <person name="Ito K."/>
            <person name="Ito S."/>
            <person name="Ito T."/>
            <person name="Ito Y."/>
            <person name="Ito Y."/>
            <person name="Iwabuchi A."/>
            <person name="Kamiya K."/>
            <person name="Karasawa W."/>
            <person name="Kurita K."/>
            <person name="Katagiri S."/>
            <person name="Kikuta A."/>
            <person name="Kobayashi H."/>
            <person name="Kobayashi N."/>
            <person name="Machita K."/>
            <person name="Maehara T."/>
            <person name="Masukawa M."/>
            <person name="Mizubayashi T."/>
            <person name="Mukai Y."/>
            <person name="Nagasaki H."/>
            <person name="Nagata Y."/>
            <person name="Naito S."/>
            <person name="Nakashima M."/>
            <person name="Nakama Y."/>
            <person name="Nakamichi Y."/>
            <person name="Nakamura M."/>
            <person name="Meguro A."/>
            <person name="Negishi M."/>
            <person name="Ohta I."/>
            <person name="Ohta T."/>
            <person name="Okamoto M."/>
            <person name="Ono N."/>
            <person name="Saji S."/>
            <person name="Sakaguchi M."/>
            <person name="Sakai K."/>
            <person name="Shibata M."/>
            <person name="Shimokawa T."/>
            <person name="Song J."/>
            <person name="Takazaki Y."/>
            <person name="Terasawa K."/>
            <person name="Tsugane M."/>
            <person name="Tsuji K."/>
            <person name="Ueda S."/>
            <person name="Waki K."/>
            <person name="Yamagata H."/>
            <person name="Yamamoto M."/>
            <person name="Yamamoto S."/>
            <person name="Yamane H."/>
            <person name="Yoshiki S."/>
            <person name="Yoshihara R."/>
            <person name="Yukawa K."/>
            <person name="Zhong H."/>
            <person name="Yano M."/>
            <person name="Yuan Q."/>
            <person name="Ouyang S."/>
            <person name="Liu J."/>
            <person name="Jones K.M."/>
            <person name="Gansberger K."/>
            <person name="Moffat K."/>
            <person name="Hill J."/>
            <person name="Bera J."/>
            <person name="Fadrosh D."/>
            <person name="Jin S."/>
            <person name="Johri S."/>
            <person name="Kim M."/>
            <person name="Overton L."/>
            <person name="Reardon M."/>
            <person name="Tsitrin T."/>
            <person name="Vuong H."/>
            <person name="Weaver B."/>
            <person name="Ciecko A."/>
            <person name="Tallon L."/>
            <person name="Jackson J."/>
            <person name="Pai G."/>
            <person name="Aken S.V."/>
            <person name="Utterback T."/>
            <person name="Reidmuller S."/>
            <person name="Feldblyum T."/>
            <person name="Hsiao J."/>
            <person name="Zismann V."/>
            <person name="Iobst S."/>
            <person name="de Vazeille A.R."/>
            <person name="Buell C.R."/>
            <person name="Ying K."/>
            <person name="Li Y."/>
            <person name="Lu T."/>
            <person name="Huang Y."/>
            <person name="Zhao Q."/>
            <person name="Feng Q."/>
            <person name="Zhang L."/>
            <person name="Zhu J."/>
            <person name="Weng Q."/>
            <person name="Mu J."/>
            <person name="Lu Y."/>
            <person name="Fan D."/>
            <person name="Liu Y."/>
            <person name="Guan J."/>
            <person name="Zhang Y."/>
            <person name="Yu S."/>
            <person name="Liu X."/>
            <person name="Zhang Y."/>
            <person name="Hong G."/>
            <person name="Han B."/>
            <person name="Choisne N."/>
            <person name="Demange N."/>
            <person name="Orjeda G."/>
            <person name="Samain S."/>
            <person name="Cattolico L."/>
            <person name="Pelletier E."/>
            <person name="Couloux A."/>
            <person name="Segurens B."/>
            <person name="Wincker P."/>
            <person name="D'Hont A."/>
            <person name="Scarpelli C."/>
            <person name="Weissenbach J."/>
            <person name="Salanoubat M."/>
            <person name="Quetier F."/>
            <person name="Yu Y."/>
            <person name="Kim H.R."/>
            <person name="Rambo T."/>
            <person name="Currie J."/>
            <person name="Collura K."/>
            <person name="Luo M."/>
            <person name="Yang T."/>
            <person name="Ammiraju J.S.S."/>
            <person name="Engler F."/>
            <person name="Soderlund C."/>
            <person name="Wing R.A."/>
            <person name="Palmer L.E."/>
            <person name="de la Bastide M."/>
            <person name="Spiegel L."/>
            <person name="Nascimento L."/>
            <person name="Zutavern T."/>
            <person name="O'Shaughnessy A."/>
            <person name="Dike S."/>
            <person name="Dedhia N."/>
            <person name="Preston R."/>
            <person name="Balija V."/>
            <person name="McCombie W.R."/>
            <person name="Chow T."/>
            <person name="Chen H."/>
            <person name="Chung M."/>
            <person name="Chen C."/>
            <person name="Shaw J."/>
            <person name="Wu H."/>
            <person name="Hsiao K."/>
            <person name="Chao Y."/>
            <person name="Chu M."/>
            <person name="Cheng C."/>
            <person name="Hour A."/>
            <person name="Lee P."/>
            <person name="Lin S."/>
            <person name="Lin Y."/>
            <person name="Liou J."/>
            <person name="Liu S."/>
            <person name="Hsing Y."/>
            <person name="Raghuvanshi S."/>
            <person name="Mohanty A."/>
            <person name="Bharti A.K."/>
            <person name="Gaur A."/>
            <person name="Gupta V."/>
            <person name="Kumar D."/>
            <person name="Ravi V."/>
            <person name="Vij S."/>
            <person name="Kapur A."/>
            <person name="Khurana P."/>
            <person name="Khurana P."/>
            <person name="Khurana J.P."/>
            <person name="Tyagi A.K."/>
            <person name="Gaikwad K."/>
            <person name="Singh A."/>
            <person name="Dalal V."/>
            <person name="Srivastava S."/>
            <person name="Dixit A."/>
            <person name="Pal A.K."/>
            <person name="Ghazi I.A."/>
            <person name="Yadav M."/>
            <person name="Pandit A."/>
            <person name="Bhargava A."/>
            <person name="Sureshbabu K."/>
            <person name="Batra K."/>
            <person name="Sharma T.R."/>
            <person name="Mohapatra T."/>
            <person name="Singh N.K."/>
            <person name="Messing J."/>
            <person name="Nelson A.B."/>
            <person name="Fuks G."/>
            <person name="Kavchok S."/>
            <person name="Keizer G."/>
            <person name="Linton E."/>
            <person name="Llaca V."/>
            <person name="Song R."/>
            <person name="Tanyolac B."/>
            <person name="Young S."/>
            <person name="Ho-Il K."/>
            <person name="Hahn J.H."/>
            <person name="Sangsakoo G."/>
            <person name="Vanavichit A."/>
            <person name="de Mattos Luiz.A.T."/>
            <person name="Zimmer P.D."/>
            <person name="Malone G."/>
            <person name="Dellagostin O."/>
            <person name="de Oliveira A.C."/>
            <person name="Bevan M."/>
            <person name="Bancroft I."/>
            <person name="Minx P."/>
            <person name="Cordum H."/>
            <person name="Wilson R."/>
            <person name="Cheng Z."/>
            <person name="Jin W."/>
            <person name="Jiang J."/>
            <person name="Leong S.A."/>
            <person name="Iwama H."/>
            <person name="Gojobori T."/>
            <person name="Itoh T."/>
            <person name="Niimura Y."/>
            <person name="Fujii Y."/>
            <person name="Habara T."/>
            <person name="Sakai H."/>
            <person name="Sato Y."/>
            <person name="Wilson G."/>
            <person name="Kumar K."/>
            <person name="McCouch S."/>
            <person name="Juretic N."/>
            <person name="Hoen D."/>
            <person name="Wright S."/>
            <person name="Bruskiewich R."/>
            <person name="Bureau T."/>
            <person name="Miyao A."/>
            <person name="Hirochika H."/>
            <person name="Nishikawa T."/>
            <person name="Kadowaki K."/>
            <person name="Sugiura M."/>
            <person name="Burr B."/>
            <person name="Sasaki T."/>
        </authorList>
    </citation>
    <scope>NUCLEOTIDE SEQUENCE [LARGE SCALE GENOMIC DNA]</scope>
    <source>
        <strain evidence="3">cv. Nipponbare</strain>
    </source>
</reference>
<reference evidence="2" key="2">
    <citation type="submission" date="2001-12" db="EMBL/GenBank/DDBJ databases">
        <title>Oryza sativa nipponbare(GA3) genomic DNA, chromosome 8, PAC clone:P0486F07.</title>
        <authorList>
            <person name="Sasaki T."/>
            <person name="Matsumoto T."/>
            <person name="Yamamoto K."/>
        </authorList>
    </citation>
    <scope>NUCLEOTIDE SEQUENCE</scope>
</reference>
<name>Q6ZCF5_ORYSJ</name>
<reference evidence="3" key="4">
    <citation type="journal article" date="2008" name="Nucleic Acids Res.">
        <title>The rice annotation project database (RAP-DB): 2008 update.</title>
        <authorList>
            <consortium name="The rice annotation project (RAP)"/>
        </authorList>
    </citation>
    <scope>GENOME REANNOTATION</scope>
    <source>
        <strain evidence="3">cv. Nipponbare</strain>
    </source>
</reference>
<gene>
    <name evidence="1" type="ORF">OJ1014_H11.19</name>
    <name evidence="2" type="ORF">P0486F07.1</name>
</gene>
<proteinExistence type="predicted"/>
<reference evidence="1" key="1">
    <citation type="submission" date="2001-07" db="EMBL/GenBank/DDBJ databases">
        <title>Oryza sativa nipponbare(GA3) genomic DNA, chromosome 8, BAC clone:OJ1014_H11.</title>
        <authorList>
            <person name="Sasaki T."/>
            <person name="Matsumoto T."/>
            <person name="Yamamoto K."/>
        </authorList>
    </citation>
    <scope>NUCLEOTIDE SEQUENCE</scope>
</reference>